<accession>A0A1H9SSD1</accession>
<organism evidence="1 2">
    <name type="scientific">Propionibacterium cyclohexanicum</name>
    <dbReference type="NCBI Taxonomy" id="64702"/>
    <lineage>
        <taxon>Bacteria</taxon>
        <taxon>Bacillati</taxon>
        <taxon>Actinomycetota</taxon>
        <taxon>Actinomycetes</taxon>
        <taxon>Propionibacteriales</taxon>
        <taxon>Propionibacteriaceae</taxon>
        <taxon>Propionibacterium</taxon>
    </lineage>
</organism>
<dbReference type="EMBL" id="FOGZ01000015">
    <property type="protein sequence ID" value="SER87876.1"/>
    <property type="molecule type" value="Genomic_DNA"/>
</dbReference>
<name>A0A1H9SSD1_9ACTN</name>
<dbReference type="RefSeq" id="WP_091969945.1">
    <property type="nucleotide sequence ID" value="NZ_FOGZ01000015.1"/>
</dbReference>
<gene>
    <name evidence="1" type="ORF">SAMN05443377_11564</name>
</gene>
<evidence type="ECO:0008006" key="3">
    <source>
        <dbReference type="Google" id="ProtNLM"/>
    </source>
</evidence>
<dbReference type="InterPro" id="IPR025447">
    <property type="entry name" value="DUF4192"/>
</dbReference>
<dbReference type="Proteomes" id="UP000198815">
    <property type="component" value="Unassembled WGS sequence"/>
</dbReference>
<proteinExistence type="predicted"/>
<reference evidence="1 2" key="1">
    <citation type="submission" date="2016-10" db="EMBL/GenBank/DDBJ databases">
        <authorList>
            <person name="de Groot N.N."/>
        </authorList>
    </citation>
    <scope>NUCLEOTIDE SEQUENCE [LARGE SCALE GENOMIC DNA]</scope>
    <source>
        <strain evidence="1 2">DSM 16859</strain>
    </source>
</reference>
<dbReference type="OrthoDB" id="3264463at2"/>
<evidence type="ECO:0000313" key="2">
    <source>
        <dbReference type="Proteomes" id="UP000198815"/>
    </source>
</evidence>
<sequence length="341" mass="36771">MGRHQARKLKSSKHAARVRVSGPDDLLAIVPFWLGYRPENCVVVMVEAQGLIRSGCAIALDQCHDTELLGSALGLLCERTGADSFLLVAYGNPRCAVPALEQVRRELTAQTVVESIVVHDGRYWASSRADDPQSSPGRVLDCDASPVTVAAVEAGLQVLGSRADVAAMLAGPDESDDEAAFWWAEAQENTAGWDLSRCIQLVDECLAEAVGALHQPDTQRCAQLGAVVQRIAVRDHAWLAMSLEDGWRHQQLWLWVVAVTPEPYAAPALCLSGIASWLSGGGALLTECVNRCERLHPDYSMLTILRELHDGAVPPSVWRRWSASMAGIGTTGADGPAPPQR</sequence>
<evidence type="ECO:0000313" key="1">
    <source>
        <dbReference type="EMBL" id="SER87876.1"/>
    </source>
</evidence>
<protein>
    <recommendedName>
        <fullName evidence="3">DUF4192 domain-containing protein</fullName>
    </recommendedName>
</protein>
<dbReference type="AlphaFoldDB" id="A0A1H9SSD1"/>
<dbReference type="Pfam" id="PF13830">
    <property type="entry name" value="DUF4192"/>
    <property type="match status" value="1"/>
</dbReference>
<keyword evidence="2" id="KW-1185">Reference proteome</keyword>
<dbReference type="STRING" id="64702.SAMN05443377_11564"/>